<protein>
    <submittedName>
        <fullName evidence="1">Uncharacterized protein</fullName>
    </submittedName>
</protein>
<dbReference type="GeneID" id="71985040"/>
<evidence type="ECO:0000313" key="2">
    <source>
        <dbReference type="Proteomes" id="UP000756132"/>
    </source>
</evidence>
<name>A0A9Q8P7I5_PASFU</name>
<dbReference type="AlphaFoldDB" id="A0A9Q8P7I5"/>
<gene>
    <name evidence="1" type="ORF">CLAFUR5_05162</name>
</gene>
<sequence length="243" mass="28009">MSDYDFYADEHYDSDIEEEEPQPIRCHYGFVDRSVIAEDTFNDLLETYLPLGVDWEVTDEAWTFHLTDLTITFANDWDTSIGVEAESEIMGRTRVDSVRSELRSIVHASLMDPSWSTVGLAVMLLQLVEEATSHVQDFQAWQQSRMRTRAGKDIPSRWMAQTGFNANSVDAYHKVLGNPVGVDLMTVNDTVSDDEEDYGEFQAVRGQHEHETIERRADEKVSWFDEYQTARVTNMEVRVERHA</sequence>
<dbReference type="OrthoDB" id="10256774at2759"/>
<dbReference type="Proteomes" id="UP000756132">
    <property type="component" value="Chromosome 4"/>
</dbReference>
<proteinExistence type="predicted"/>
<organism evidence="1 2">
    <name type="scientific">Passalora fulva</name>
    <name type="common">Tomato leaf mold</name>
    <name type="synonym">Cladosporium fulvum</name>
    <dbReference type="NCBI Taxonomy" id="5499"/>
    <lineage>
        <taxon>Eukaryota</taxon>
        <taxon>Fungi</taxon>
        <taxon>Dikarya</taxon>
        <taxon>Ascomycota</taxon>
        <taxon>Pezizomycotina</taxon>
        <taxon>Dothideomycetes</taxon>
        <taxon>Dothideomycetidae</taxon>
        <taxon>Mycosphaerellales</taxon>
        <taxon>Mycosphaerellaceae</taxon>
        <taxon>Fulvia</taxon>
    </lineage>
</organism>
<reference evidence="1" key="2">
    <citation type="journal article" date="2022" name="Microb. Genom.">
        <title>A chromosome-scale genome assembly of the tomato pathogen Cladosporium fulvum reveals a compartmentalized genome architecture and the presence of a dispensable chromosome.</title>
        <authorList>
            <person name="Zaccaron A.Z."/>
            <person name="Chen L.H."/>
            <person name="Samaras A."/>
            <person name="Stergiopoulos I."/>
        </authorList>
    </citation>
    <scope>NUCLEOTIDE SEQUENCE</scope>
    <source>
        <strain evidence="1">Race5_Kim</strain>
    </source>
</reference>
<keyword evidence="2" id="KW-1185">Reference proteome</keyword>
<evidence type="ECO:0000313" key="1">
    <source>
        <dbReference type="EMBL" id="UJO16078.1"/>
    </source>
</evidence>
<dbReference type="KEGG" id="ffu:CLAFUR5_05162"/>
<accession>A0A9Q8P7I5</accession>
<reference evidence="1" key="1">
    <citation type="submission" date="2021-12" db="EMBL/GenBank/DDBJ databases">
        <authorList>
            <person name="Zaccaron A."/>
            <person name="Stergiopoulos I."/>
        </authorList>
    </citation>
    <scope>NUCLEOTIDE SEQUENCE</scope>
    <source>
        <strain evidence="1">Race5_Kim</strain>
    </source>
</reference>
<dbReference type="EMBL" id="CP090166">
    <property type="protein sequence ID" value="UJO16078.1"/>
    <property type="molecule type" value="Genomic_DNA"/>
</dbReference>
<dbReference type="RefSeq" id="XP_047760444.1">
    <property type="nucleotide sequence ID" value="XM_047904310.1"/>
</dbReference>